<dbReference type="GO" id="GO:0004222">
    <property type="term" value="F:metalloendopeptidase activity"/>
    <property type="evidence" value="ECO:0007669"/>
    <property type="project" value="InterPro"/>
</dbReference>
<sequence>MMLEFIRQSKRTNYNYNLTYDYGSVFQNGTRALGNFYSSSKNGWPTIIASDADYSQTFGSGSVSFYDKLMMNLHYACLCEKNPISTFYLQLHISNSPL</sequence>
<keyword evidence="4" id="KW-1185">Reference proteome</keyword>
<dbReference type="AlphaFoldDB" id="A0A0R3PDC9"/>
<dbReference type="InterPro" id="IPR024079">
    <property type="entry name" value="MetalloPept_cat_dom_sf"/>
</dbReference>
<dbReference type="OrthoDB" id="5862166at2759"/>
<organism evidence="5">
    <name type="scientific">Angiostrongylus costaricensis</name>
    <name type="common">Nematode worm</name>
    <dbReference type="NCBI Taxonomy" id="334426"/>
    <lineage>
        <taxon>Eukaryota</taxon>
        <taxon>Metazoa</taxon>
        <taxon>Ecdysozoa</taxon>
        <taxon>Nematoda</taxon>
        <taxon>Chromadorea</taxon>
        <taxon>Rhabditida</taxon>
        <taxon>Rhabditina</taxon>
        <taxon>Rhabditomorpha</taxon>
        <taxon>Strongyloidea</taxon>
        <taxon>Metastrongylidae</taxon>
        <taxon>Angiostrongylus</taxon>
    </lineage>
</organism>
<accession>A0A0R3PDC9</accession>
<dbReference type="Pfam" id="PF01400">
    <property type="entry name" value="Astacin"/>
    <property type="match status" value="1"/>
</dbReference>
<dbReference type="Proteomes" id="UP000267027">
    <property type="component" value="Unassembled WGS sequence"/>
</dbReference>
<reference evidence="5" key="1">
    <citation type="submission" date="2017-02" db="UniProtKB">
        <authorList>
            <consortium name="WormBaseParasite"/>
        </authorList>
    </citation>
    <scope>IDENTIFICATION</scope>
</reference>
<evidence type="ECO:0000313" key="4">
    <source>
        <dbReference type="Proteomes" id="UP000267027"/>
    </source>
</evidence>
<evidence type="ECO:0000259" key="2">
    <source>
        <dbReference type="PROSITE" id="PS51864"/>
    </source>
</evidence>
<evidence type="ECO:0000256" key="1">
    <source>
        <dbReference type="PROSITE-ProRule" id="PRU01211"/>
    </source>
</evidence>
<dbReference type="PROSITE" id="PS51864">
    <property type="entry name" value="ASTACIN"/>
    <property type="match status" value="1"/>
</dbReference>
<protein>
    <submittedName>
        <fullName evidence="5">Astacin domain-containing protein</fullName>
    </submittedName>
</protein>
<gene>
    <name evidence="3" type="ORF">ACOC_LOCUS1928</name>
</gene>
<evidence type="ECO:0000313" key="5">
    <source>
        <dbReference type="WBParaSite" id="ACOC_0000192701-mRNA-1"/>
    </source>
</evidence>
<reference evidence="3 4" key="2">
    <citation type="submission" date="2018-11" db="EMBL/GenBank/DDBJ databases">
        <authorList>
            <consortium name="Pathogen Informatics"/>
        </authorList>
    </citation>
    <scope>NUCLEOTIDE SEQUENCE [LARGE SCALE GENOMIC DNA]</scope>
    <source>
        <strain evidence="3 4">Costa Rica</strain>
    </source>
</reference>
<proteinExistence type="predicted"/>
<dbReference type="InterPro" id="IPR001506">
    <property type="entry name" value="Peptidase_M12A"/>
</dbReference>
<dbReference type="GO" id="GO:0006508">
    <property type="term" value="P:proteolysis"/>
    <property type="evidence" value="ECO:0007669"/>
    <property type="project" value="InterPro"/>
</dbReference>
<dbReference type="EMBL" id="UYYA01000326">
    <property type="protein sequence ID" value="VDM53513.1"/>
    <property type="molecule type" value="Genomic_DNA"/>
</dbReference>
<evidence type="ECO:0000313" key="3">
    <source>
        <dbReference type="EMBL" id="VDM53513.1"/>
    </source>
</evidence>
<feature type="domain" description="Peptidase M12A" evidence="2">
    <location>
        <begin position="1"/>
        <end position="80"/>
    </location>
</feature>
<dbReference type="Gene3D" id="3.40.390.10">
    <property type="entry name" value="Collagenase (Catalytic Domain)"/>
    <property type="match status" value="1"/>
</dbReference>
<name>A0A0R3PDC9_ANGCS</name>
<dbReference type="WBParaSite" id="ACOC_0000192701-mRNA-1">
    <property type="protein sequence ID" value="ACOC_0000192701-mRNA-1"/>
    <property type="gene ID" value="ACOC_0000192701"/>
</dbReference>
<comment type="caution">
    <text evidence="1">Lacks conserved residue(s) required for the propagation of feature annotation.</text>
</comment>